<comment type="subcellular location">
    <subcellularLocation>
        <location evidence="2">Membrane</location>
        <topology evidence="2">Multi-pass membrane protein</topology>
    </subcellularLocation>
</comment>
<dbReference type="PROSITE" id="PS50089">
    <property type="entry name" value="ZF_RING_2"/>
    <property type="match status" value="1"/>
</dbReference>
<evidence type="ECO:0000256" key="12">
    <source>
        <dbReference type="PROSITE-ProRule" id="PRU00175"/>
    </source>
</evidence>
<keyword evidence="4" id="KW-0808">Transferase</keyword>
<reference evidence="15 16" key="1">
    <citation type="submission" date="2018-04" db="EMBL/GenBank/DDBJ databases">
        <authorList>
            <person name="Vogel A."/>
        </authorList>
    </citation>
    <scope>NUCLEOTIDE SEQUENCE [LARGE SCALE GENOMIC DNA]</scope>
</reference>
<keyword evidence="7 12" id="KW-0863">Zinc-finger</keyword>
<dbReference type="GO" id="GO:0008270">
    <property type="term" value="F:zinc ion binding"/>
    <property type="evidence" value="ECO:0007669"/>
    <property type="project" value="UniProtKB-KW"/>
</dbReference>
<dbReference type="EMBL" id="OOIL02004480">
    <property type="protein sequence ID" value="VFQ92081.1"/>
    <property type="molecule type" value="Genomic_DNA"/>
</dbReference>
<proteinExistence type="predicted"/>
<dbReference type="GO" id="GO:0061630">
    <property type="term" value="F:ubiquitin protein ligase activity"/>
    <property type="evidence" value="ECO:0007669"/>
    <property type="project" value="UniProtKB-EC"/>
</dbReference>
<dbReference type="GO" id="GO:0016020">
    <property type="term" value="C:membrane"/>
    <property type="evidence" value="ECO:0007669"/>
    <property type="project" value="UniProtKB-SubCell"/>
</dbReference>
<accession>A0A484MTD1</accession>
<sequence>MAASFGYERNGSIRPLYEAECYIVLNKNLNSSLRAAASIATASPIADPATATLIAAAAAAPPGTSSSAPVVFRVQCVLRLSVAGNPVNEFLEEKDWRETRQSSLELPWSRDGLIIDDISLELKLSETLTALRVSKDTHQYIMDKLRFGAAAISHLLNSAPKFVVHILEVTHITLPLIDEEGQAIYPEHIPYNDEVYTDVDYHIQTEKHEIHQANFVDSVKKLIVGTRDVNEKDDEALIQDWFLKLTNAIYRVAWQVTEEEDAKEEEEEKEAKKEEEEKVAKEEEEEKEAKEEEGIEEEEEKGAKEEEEEKEANGEGEKKEANEEEEWTCPICLGIIESHEAWSEMPCCSQAFHCDCISPWIKRLHKCPWCRSSLPLVLQSARGLIERHNSEYILYPSPPGIHDQLVVLWHLLSEKAWWTNQVVHEAGCMCGCHSNKFEVIRA</sequence>
<feature type="compositionally biased region" description="Acidic residues" evidence="13">
    <location>
        <begin position="293"/>
        <end position="310"/>
    </location>
</feature>
<dbReference type="AlphaFoldDB" id="A0A484MTD1"/>
<feature type="compositionally biased region" description="Basic and acidic residues" evidence="13">
    <location>
        <begin position="269"/>
        <end position="292"/>
    </location>
</feature>
<organism evidence="15 16">
    <name type="scientific">Cuscuta campestris</name>
    <dbReference type="NCBI Taxonomy" id="132261"/>
    <lineage>
        <taxon>Eukaryota</taxon>
        <taxon>Viridiplantae</taxon>
        <taxon>Streptophyta</taxon>
        <taxon>Embryophyta</taxon>
        <taxon>Tracheophyta</taxon>
        <taxon>Spermatophyta</taxon>
        <taxon>Magnoliopsida</taxon>
        <taxon>eudicotyledons</taxon>
        <taxon>Gunneridae</taxon>
        <taxon>Pentapetalae</taxon>
        <taxon>asterids</taxon>
        <taxon>lamiids</taxon>
        <taxon>Solanales</taxon>
        <taxon>Convolvulaceae</taxon>
        <taxon>Cuscuteae</taxon>
        <taxon>Cuscuta</taxon>
        <taxon>Cuscuta subgen. Grammica</taxon>
        <taxon>Cuscuta sect. Cleistogrammica</taxon>
    </lineage>
</organism>
<dbReference type="GO" id="GO:0016567">
    <property type="term" value="P:protein ubiquitination"/>
    <property type="evidence" value="ECO:0007669"/>
    <property type="project" value="TreeGrafter"/>
</dbReference>
<keyword evidence="11" id="KW-0472">Membrane</keyword>
<keyword evidence="6" id="KW-0479">Metal-binding</keyword>
<keyword evidence="8" id="KW-0833">Ubl conjugation pathway</keyword>
<evidence type="ECO:0000256" key="6">
    <source>
        <dbReference type="ARBA" id="ARBA00022723"/>
    </source>
</evidence>
<feature type="region of interest" description="Disordered" evidence="13">
    <location>
        <begin position="260"/>
        <end position="322"/>
    </location>
</feature>
<dbReference type="PANTHER" id="PTHR45977">
    <property type="entry name" value="TARGET OF ERK KINASE MPK-1"/>
    <property type="match status" value="1"/>
</dbReference>
<dbReference type="SUPFAM" id="SSF57850">
    <property type="entry name" value="RING/U-box"/>
    <property type="match status" value="1"/>
</dbReference>
<evidence type="ECO:0000256" key="7">
    <source>
        <dbReference type="ARBA" id="ARBA00022771"/>
    </source>
</evidence>
<keyword evidence="16" id="KW-1185">Reference proteome</keyword>
<evidence type="ECO:0000256" key="9">
    <source>
        <dbReference type="ARBA" id="ARBA00022833"/>
    </source>
</evidence>
<evidence type="ECO:0000256" key="10">
    <source>
        <dbReference type="ARBA" id="ARBA00022989"/>
    </source>
</evidence>
<dbReference type="PANTHER" id="PTHR45977:SF4">
    <property type="entry name" value="RING-TYPE DOMAIN-CONTAINING PROTEIN"/>
    <property type="match status" value="1"/>
</dbReference>
<evidence type="ECO:0000256" key="5">
    <source>
        <dbReference type="ARBA" id="ARBA00022692"/>
    </source>
</evidence>
<dbReference type="EC" id="2.3.2.27" evidence="3"/>
<dbReference type="InterPro" id="IPR001841">
    <property type="entry name" value="Znf_RING"/>
</dbReference>
<evidence type="ECO:0000313" key="15">
    <source>
        <dbReference type="EMBL" id="VFQ92081.1"/>
    </source>
</evidence>
<dbReference type="Gene3D" id="3.30.40.10">
    <property type="entry name" value="Zinc/RING finger domain, C3HC4 (zinc finger)"/>
    <property type="match status" value="1"/>
</dbReference>
<evidence type="ECO:0000256" key="4">
    <source>
        <dbReference type="ARBA" id="ARBA00022679"/>
    </source>
</evidence>
<protein>
    <recommendedName>
        <fullName evidence="3">RING-type E3 ubiquitin transferase</fullName>
        <ecNumber evidence="3">2.3.2.27</ecNumber>
    </recommendedName>
</protein>
<evidence type="ECO:0000256" key="13">
    <source>
        <dbReference type="SAM" id="MobiDB-lite"/>
    </source>
</evidence>
<evidence type="ECO:0000256" key="2">
    <source>
        <dbReference type="ARBA" id="ARBA00004141"/>
    </source>
</evidence>
<dbReference type="Proteomes" id="UP000595140">
    <property type="component" value="Unassembled WGS sequence"/>
</dbReference>
<dbReference type="Pfam" id="PF13639">
    <property type="entry name" value="zf-RING_2"/>
    <property type="match status" value="1"/>
</dbReference>
<evidence type="ECO:0000256" key="1">
    <source>
        <dbReference type="ARBA" id="ARBA00000900"/>
    </source>
</evidence>
<comment type="catalytic activity">
    <reaction evidence="1">
        <text>S-ubiquitinyl-[E2 ubiquitin-conjugating enzyme]-L-cysteine + [acceptor protein]-L-lysine = [E2 ubiquitin-conjugating enzyme]-L-cysteine + N(6)-ubiquitinyl-[acceptor protein]-L-lysine.</text>
        <dbReference type="EC" id="2.3.2.27"/>
    </reaction>
</comment>
<gene>
    <name evidence="15" type="ORF">CCAM_LOCUS33857</name>
</gene>
<feature type="compositionally biased region" description="Basic and acidic residues" evidence="13">
    <location>
        <begin position="311"/>
        <end position="321"/>
    </location>
</feature>
<evidence type="ECO:0000259" key="14">
    <source>
        <dbReference type="PROSITE" id="PS50089"/>
    </source>
</evidence>
<evidence type="ECO:0000256" key="3">
    <source>
        <dbReference type="ARBA" id="ARBA00012483"/>
    </source>
</evidence>
<feature type="domain" description="RING-type" evidence="14">
    <location>
        <begin position="329"/>
        <end position="371"/>
    </location>
</feature>
<dbReference type="InterPro" id="IPR013083">
    <property type="entry name" value="Znf_RING/FYVE/PHD"/>
</dbReference>
<evidence type="ECO:0000256" key="8">
    <source>
        <dbReference type="ARBA" id="ARBA00022786"/>
    </source>
</evidence>
<keyword evidence="10" id="KW-1133">Transmembrane helix</keyword>
<evidence type="ECO:0000256" key="11">
    <source>
        <dbReference type="ARBA" id="ARBA00023136"/>
    </source>
</evidence>
<keyword evidence="9" id="KW-0862">Zinc</keyword>
<name>A0A484MTD1_9ASTE</name>
<dbReference type="GO" id="GO:0006511">
    <property type="term" value="P:ubiquitin-dependent protein catabolic process"/>
    <property type="evidence" value="ECO:0007669"/>
    <property type="project" value="TreeGrafter"/>
</dbReference>
<dbReference type="OrthoDB" id="4348522at2759"/>
<keyword evidence="5" id="KW-0812">Transmembrane</keyword>
<evidence type="ECO:0000313" key="16">
    <source>
        <dbReference type="Proteomes" id="UP000595140"/>
    </source>
</evidence>